<dbReference type="Gene3D" id="2.70.50.70">
    <property type="match status" value="1"/>
</dbReference>
<organism evidence="17 18">
    <name type="scientific">Delitschia confertaspora ATCC 74209</name>
    <dbReference type="NCBI Taxonomy" id="1513339"/>
    <lineage>
        <taxon>Eukaryota</taxon>
        <taxon>Fungi</taxon>
        <taxon>Dikarya</taxon>
        <taxon>Ascomycota</taxon>
        <taxon>Pezizomycotina</taxon>
        <taxon>Dothideomycetes</taxon>
        <taxon>Pleosporomycetidae</taxon>
        <taxon>Pleosporales</taxon>
        <taxon>Delitschiaceae</taxon>
        <taxon>Delitschia</taxon>
    </lineage>
</organism>
<reference evidence="17" key="1">
    <citation type="journal article" date="2020" name="Stud. Mycol.">
        <title>101 Dothideomycetes genomes: a test case for predicting lifestyles and emergence of pathogens.</title>
        <authorList>
            <person name="Haridas S."/>
            <person name="Albert R."/>
            <person name="Binder M."/>
            <person name="Bloem J."/>
            <person name="Labutti K."/>
            <person name="Salamov A."/>
            <person name="Andreopoulos B."/>
            <person name="Baker S."/>
            <person name="Barry K."/>
            <person name="Bills G."/>
            <person name="Bluhm B."/>
            <person name="Cannon C."/>
            <person name="Castanera R."/>
            <person name="Culley D."/>
            <person name="Daum C."/>
            <person name="Ezra D."/>
            <person name="Gonzalez J."/>
            <person name="Henrissat B."/>
            <person name="Kuo A."/>
            <person name="Liang C."/>
            <person name="Lipzen A."/>
            <person name="Lutzoni F."/>
            <person name="Magnuson J."/>
            <person name="Mondo S."/>
            <person name="Nolan M."/>
            <person name="Ohm R."/>
            <person name="Pangilinan J."/>
            <person name="Park H.-J."/>
            <person name="Ramirez L."/>
            <person name="Alfaro M."/>
            <person name="Sun H."/>
            <person name="Tritt A."/>
            <person name="Yoshinaga Y."/>
            <person name="Zwiers L.-H."/>
            <person name="Turgeon B."/>
            <person name="Goodwin S."/>
            <person name="Spatafora J."/>
            <person name="Crous P."/>
            <person name="Grigoriev I."/>
        </authorList>
    </citation>
    <scope>NUCLEOTIDE SEQUENCE</scope>
    <source>
        <strain evidence="17">ATCC 74209</strain>
    </source>
</reference>
<dbReference type="AlphaFoldDB" id="A0A9P4JZ78"/>
<sequence>MLNSASNKTSPYDEWRYYNSNFLYRFFNWPTYYIDRPESVRCGRGNMDHANATEILTVKAGDTLEIAQQRWEPDEWTDEMFYNCSDDRGTCHPQYAQDFNHPGPLLIHLSKVPEGQDIRTYDGTGEWVKIHTLGLQSAQERPLNWVLYKSKPPHLTFKIPAQTPAGHYLMRMDVIWSGMTNEYNPVGEKGILAEMYPSCAHLNIVSNSTAVFPKGVKIPEIFAPEAPGMTTSWSMYKLESIDANFTYPGGPLWNGEKLIVDKPT</sequence>
<proteinExistence type="inferred from homology"/>
<evidence type="ECO:0000313" key="17">
    <source>
        <dbReference type="EMBL" id="KAF2205228.1"/>
    </source>
</evidence>
<keyword evidence="3" id="KW-0964">Secreted</keyword>
<evidence type="ECO:0000256" key="3">
    <source>
        <dbReference type="ARBA" id="ARBA00022525"/>
    </source>
</evidence>
<keyword evidence="4" id="KW-0479">Metal-binding</keyword>
<evidence type="ECO:0000256" key="6">
    <source>
        <dbReference type="ARBA" id="ARBA00023001"/>
    </source>
</evidence>
<keyword evidence="9" id="KW-0503">Monooxygenase</keyword>
<evidence type="ECO:0000256" key="11">
    <source>
        <dbReference type="ARBA" id="ARBA00023277"/>
    </source>
</evidence>
<dbReference type="EC" id="1.14.99.56" evidence="15"/>
<keyword evidence="10" id="KW-1015">Disulfide bond</keyword>
<dbReference type="GO" id="GO:0046872">
    <property type="term" value="F:metal ion binding"/>
    <property type="evidence" value="ECO:0007669"/>
    <property type="project" value="UniProtKB-KW"/>
</dbReference>
<dbReference type="GO" id="GO:0030245">
    <property type="term" value="P:cellulose catabolic process"/>
    <property type="evidence" value="ECO:0007669"/>
    <property type="project" value="UniProtKB-KW"/>
</dbReference>
<evidence type="ECO:0000256" key="10">
    <source>
        <dbReference type="ARBA" id="ARBA00023157"/>
    </source>
</evidence>
<feature type="domain" description="Auxiliary Activity family 9 catalytic" evidence="16">
    <location>
        <begin position="39"/>
        <end position="233"/>
    </location>
</feature>
<keyword evidence="11" id="KW-0119">Carbohydrate metabolism</keyword>
<keyword evidence="12" id="KW-0624">Polysaccharide degradation</keyword>
<evidence type="ECO:0000256" key="15">
    <source>
        <dbReference type="ARBA" id="ARBA00047174"/>
    </source>
</evidence>
<dbReference type="InterPro" id="IPR005103">
    <property type="entry name" value="AA9_LPMO"/>
</dbReference>
<evidence type="ECO:0000256" key="5">
    <source>
        <dbReference type="ARBA" id="ARBA00022729"/>
    </source>
</evidence>
<evidence type="ECO:0000256" key="4">
    <source>
        <dbReference type="ARBA" id="ARBA00022723"/>
    </source>
</evidence>
<dbReference type="EMBL" id="ML993860">
    <property type="protein sequence ID" value="KAF2205228.1"/>
    <property type="molecule type" value="Genomic_DNA"/>
</dbReference>
<evidence type="ECO:0000256" key="13">
    <source>
        <dbReference type="ARBA" id="ARBA00044502"/>
    </source>
</evidence>
<evidence type="ECO:0000256" key="2">
    <source>
        <dbReference type="ARBA" id="ARBA00004613"/>
    </source>
</evidence>
<name>A0A9P4JZ78_9PLEO</name>
<evidence type="ECO:0000256" key="12">
    <source>
        <dbReference type="ARBA" id="ARBA00023326"/>
    </source>
</evidence>
<keyword evidence="7" id="KW-0560">Oxidoreductase</keyword>
<protein>
    <recommendedName>
        <fullName evidence="15">lytic cellulose monooxygenase (C4-dehydrogenating)</fullName>
        <ecNumber evidence="15">1.14.99.56</ecNumber>
    </recommendedName>
</protein>
<gene>
    <name evidence="17" type="ORF">GQ43DRAFT_437244</name>
</gene>
<keyword evidence="18" id="KW-1185">Reference proteome</keyword>
<evidence type="ECO:0000259" key="16">
    <source>
        <dbReference type="Pfam" id="PF03443"/>
    </source>
</evidence>
<evidence type="ECO:0000256" key="8">
    <source>
        <dbReference type="ARBA" id="ARBA00023008"/>
    </source>
</evidence>
<dbReference type="PANTHER" id="PTHR33353">
    <property type="entry name" value="PUTATIVE (AFU_ORTHOLOGUE AFUA_1G12560)-RELATED"/>
    <property type="match status" value="1"/>
</dbReference>
<evidence type="ECO:0000256" key="1">
    <source>
        <dbReference type="ARBA" id="ARBA00001973"/>
    </source>
</evidence>
<keyword evidence="5" id="KW-0732">Signal</keyword>
<comment type="caution">
    <text evidence="17">The sequence shown here is derived from an EMBL/GenBank/DDBJ whole genome shotgun (WGS) entry which is preliminary data.</text>
</comment>
<comment type="cofactor">
    <cofactor evidence="1">
        <name>Cu(2+)</name>
        <dbReference type="ChEBI" id="CHEBI:29036"/>
    </cofactor>
</comment>
<keyword evidence="6" id="KW-0136">Cellulose degradation</keyword>
<dbReference type="Proteomes" id="UP000799536">
    <property type="component" value="Unassembled WGS sequence"/>
</dbReference>
<evidence type="ECO:0000313" key="18">
    <source>
        <dbReference type="Proteomes" id="UP000799536"/>
    </source>
</evidence>
<evidence type="ECO:0000256" key="14">
    <source>
        <dbReference type="ARBA" id="ARBA00045077"/>
    </source>
</evidence>
<dbReference type="Pfam" id="PF03443">
    <property type="entry name" value="AA9"/>
    <property type="match status" value="1"/>
</dbReference>
<comment type="similarity">
    <text evidence="13">Belongs to the polysaccharide monooxygenase AA9 family.</text>
</comment>
<dbReference type="GO" id="GO:0004497">
    <property type="term" value="F:monooxygenase activity"/>
    <property type="evidence" value="ECO:0007669"/>
    <property type="project" value="UniProtKB-KW"/>
</dbReference>
<comment type="catalytic activity">
    <reaction evidence="14">
        <text>[(1-&gt;4)-beta-D-glucosyl]n+m + reduced acceptor + O2 = 4-dehydro-beta-D-glucosyl-[(1-&gt;4)-beta-D-glucosyl]n-1 + [(1-&gt;4)-beta-D-glucosyl]m + acceptor + H2O.</text>
        <dbReference type="EC" id="1.14.99.56"/>
    </reaction>
</comment>
<evidence type="ECO:0000256" key="7">
    <source>
        <dbReference type="ARBA" id="ARBA00023002"/>
    </source>
</evidence>
<evidence type="ECO:0000256" key="9">
    <source>
        <dbReference type="ARBA" id="ARBA00023033"/>
    </source>
</evidence>
<dbReference type="GO" id="GO:0005576">
    <property type="term" value="C:extracellular region"/>
    <property type="evidence" value="ECO:0007669"/>
    <property type="project" value="UniProtKB-SubCell"/>
</dbReference>
<dbReference type="PANTHER" id="PTHR33353:SF10">
    <property type="entry name" value="ENDO-BETA-1,4-GLUCANASE D"/>
    <property type="match status" value="1"/>
</dbReference>
<comment type="subcellular location">
    <subcellularLocation>
        <location evidence="2">Secreted</location>
    </subcellularLocation>
</comment>
<accession>A0A9P4JZ78</accession>
<dbReference type="OrthoDB" id="3496539at2759"/>
<dbReference type="InterPro" id="IPR049892">
    <property type="entry name" value="AA9"/>
</dbReference>
<keyword evidence="8" id="KW-0186">Copper</keyword>